<proteinExistence type="inferred from homology"/>
<evidence type="ECO:0000256" key="3">
    <source>
        <dbReference type="SAM" id="MobiDB-lite"/>
    </source>
</evidence>
<name>A0A7S2K7T2_9STRA</name>
<comment type="similarity">
    <text evidence="1">Belongs to the short-chain dehydrogenases/reductases (SDR) family.</text>
</comment>
<dbReference type="EMBL" id="HBGY01010531">
    <property type="protein sequence ID" value="CAD9568945.1"/>
    <property type="molecule type" value="Transcribed_RNA"/>
</dbReference>
<sequence length="409" mass="44494">MELDKHKFAAKTVVITGAAGNFGREGARYFALRGANVVALDMNKDALLDAVEYVKHAMKTRDLKRREAIEARRQMELEKMKTEQQQSMSMGSNKKKGVPSLQCNSRDAIMESMTGTMSFLGSELNDKVIRSRMAMEVAAERSTACVADTVDDARKAGSSIKCATPHNLTEEDFWNDPGSVFTQREVIMALQCDVTDEFSVKECMETAVQHFGGIDLVWNNAGYQGDIKPTLDYRVSDFDKVMRINVTGMFTVLQAASRHMVTQNKALINAGKIPKRYSIVNTASVAGLRGTPAMVAYASSKAAVLAMTVSTSKDLAPYGIRVNAVSPALIGPGYMWTRQNELHAASGSPYFANDPDEVARNKVNGVPMKRLGSVEEVLHTVAFLLSDDSSYTTGSNLVVDGGMSAGLKA</sequence>
<evidence type="ECO:0000256" key="1">
    <source>
        <dbReference type="ARBA" id="ARBA00006484"/>
    </source>
</evidence>
<dbReference type="PANTHER" id="PTHR24321:SF8">
    <property type="entry name" value="ESTRADIOL 17-BETA-DEHYDROGENASE 8-RELATED"/>
    <property type="match status" value="1"/>
</dbReference>
<dbReference type="GO" id="GO:0016491">
    <property type="term" value="F:oxidoreductase activity"/>
    <property type="evidence" value="ECO:0007669"/>
    <property type="project" value="UniProtKB-KW"/>
</dbReference>
<dbReference type="AlphaFoldDB" id="A0A7S2K7T2"/>
<reference evidence="4" key="1">
    <citation type="submission" date="2021-01" db="EMBL/GenBank/DDBJ databases">
        <authorList>
            <person name="Corre E."/>
            <person name="Pelletier E."/>
            <person name="Niang G."/>
            <person name="Scheremetjew M."/>
            <person name="Finn R."/>
            <person name="Kale V."/>
            <person name="Holt S."/>
            <person name="Cochrane G."/>
            <person name="Meng A."/>
            <person name="Brown T."/>
            <person name="Cohen L."/>
        </authorList>
    </citation>
    <scope>NUCLEOTIDE SEQUENCE</scope>
    <source>
        <strain evidence="4">B650</strain>
    </source>
</reference>
<keyword evidence="2" id="KW-0560">Oxidoreductase</keyword>
<dbReference type="InterPro" id="IPR036291">
    <property type="entry name" value="NAD(P)-bd_dom_sf"/>
</dbReference>
<protein>
    <submittedName>
        <fullName evidence="4">Uncharacterized protein</fullName>
    </submittedName>
</protein>
<evidence type="ECO:0000256" key="2">
    <source>
        <dbReference type="ARBA" id="ARBA00023002"/>
    </source>
</evidence>
<feature type="compositionally biased region" description="Polar residues" evidence="3">
    <location>
        <begin position="83"/>
        <end position="92"/>
    </location>
</feature>
<dbReference type="FunFam" id="3.40.50.720:FF:000084">
    <property type="entry name" value="Short-chain dehydrogenase reductase"/>
    <property type="match status" value="1"/>
</dbReference>
<dbReference type="PANTHER" id="PTHR24321">
    <property type="entry name" value="DEHYDROGENASES, SHORT CHAIN"/>
    <property type="match status" value="1"/>
</dbReference>
<dbReference type="Pfam" id="PF13561">
    <property type="entry name" value="adh_short_C2"/>
    <property type="match status" value="1"/>
</dbReference>
<dbReference type="PROSITE" id="PS00061">
    <property type="entry name" value="ADH_SHORT"/>
    <property type="match status" value="1"/>
</dbReference>
<accession>A0A7S2K7T2</accession>
<feature type="region of interest" description="Disordered" evidence="3">
    <location>
        <begin position="80"/>
        <end position="100"/>
    </location>
</feature>
<evidence type="ECO:0000313" key="4">
    <source>
        <dbReference type="EMBL" id="CAD9568945.1"/>
    </source>
</evidence>
<dbReference type="InterPro" id="IPR002347">
    <property type="entry name" value="SDR_fam"/>
</dbReference>
<dbReference type="PRINTS" id="PR00080">
    <property type="entry name" value="SDRFAMILY"/>
</dbReference>
<dbReference type="CDD" id="cd05233">
    <property type="entry name" value="SDR_c"/>
    <property type="match status" value="1"/>
</dbReference>
<dbReference type="InterPro" id="IPR020904">
    <property type="entry name" value="Sc_DH/Rdtase_CS"/>
</dbReference>
<organism evidence="4">
    <name type="scientific">Leptocylindrus danicus</name>
    <dbReference type="NCBI Taxonomy" id="163516"/>
    <lineage>
        <taxon>Eukaryota</taxon>
        <taxon>Sar</taxon>
        <taxon>Stramenopiles</taxon>
        <taxon>Ochrophyta</taxon>
        <taxon>Bacillariophyta</taxon>
        <taxon>Coscinodiscophyceae</taxon>
        <taxon>Chaetocerotophycidae</taxon>
        <taxon>Leptocylindrales</taxon>
        <taxon>Leptocylindraceae</taxon>
        <taxon>Leptocylindrus</taxon>
    </lineage>
</organism>
<dbReference type="Gene3D" id="3.40.50.720">
    <property type="entry name" value="NAD(P)-binding Rossmann-like Domain"/>
    <property type="match status" value="2"/>
</dbReference>
<dbReference type="SUPFAM" id="SSF51735">
    <property type="entry name" value="NAD(P)-binding Rossmann-fold domains"/>
    <property type="match status" value="1"/>
</dbReference>
<gene>
    <name evidence="4" type="ORF">LDAN0321_LOCUS6646</name>
</gene>